<keyword evidence="1" id="KW-0472">Membrane</keyword>
<keyword evidence="1" id="KW-1133">Transmembrane helix</keyword>
<comment type="caution">
    <text evidence="2">The sequence shown here is derived from an EMBL/GenBank/DDBJ whole genome shotgun (WGS) entry which is preliminary data.</text>
</comment>
<keyword evidence="3" id="KW-1185">Reference proteome</keyword>
<sequence length="88" mass="9639">MDILIPIGIGFGANTLIYFVALGLLKNKHRAVKSTLIAPIMILISAYIMGRWIGMGLAVISFGMLAAAMIILFINFLIESSRNKRVTE</sequence>
<organism evidence="2 3">
    <name type="scientific">Lederbergia citrea</name>
    <dbReference type="NCBI Taxonomy" id="2833581"/>
    <lineage>
        <taxon>Bacteria</taxon>
        <taxon>Bacillati</taxon>
        <taxon>Bacillota</taxon>
        <taxon>Bacilli</taxon>
        <taxon>Bacillales</taxon>
        <taxon>Bacillaceae</taxon>
        <taxon>Lederbergia</taxon>
    </lineage>
</organism>
<protein>
    <submittedName>
        <fullName evidence="2">Uncharacterized protein</fullName>
    </submittedName>
</protein>
<dbReference type="EMBL" id="JAGYPN010000005">
    <property type="protein sequence ID" value="MBS4224801.1"/>
    <property type="molecule type" value="Genomic_DNA"/>
</dbReference>
<evidence type="ECO:0000256" key="1">
    <source>
        <dbReference type="SAM" id="Phobius"/>
    </source>
</evidence>
<keyword evidence="1" id="KW-0812">Transmembrane</keyword>
<name>A0A942UTJ2_9BACI</name>
<reference evidence="2 3" key="1">
    <citation type="submission" date="2021-05" db="EMBL/GenBank/DDBJ databases">
        <title>Novel Bacillus species.</title>
        <authorList>
            <person name="Liu G."/>
        </authorList>
    </citation>
    <scope>NUCLEOTIDE SEQUENCE [LARGE SCALE GENOMIC DNA]</scope>
    <source>
        <strain evidence="2 3">FJAT-49682</strain>
    </source>
</reference>
<accession>A0A942UTJ2</accession>
<dbReference type="AlphaFoldDB" id="A0A942UTJ2"/>
<proteinExistence type="predicted"/>
<feature type="transmembrane region" description="Helical" evidence="1">
    <location>
        <begin position="36"/>
        <end position="53"/>
    </location>
</feature>
<evidence type="ECO:0000313" key="3">
    <source>
        <dbReference type="Proteomes" id="UP000676456"/>
    </source>
</evidence>
<evidence type="ECO:0000313" key="2">
    <source>
        <dbReference type="EMBL" id="MBS4224801.1"/>
    </source>
</evidence>
<feature type="transmembrane region" description="Helical" evidence="1">
    <location>
        <begin position="59"/>
        <end position="78"/>
    </location>
</feature>
<feature type="transmembrane region" description="Helical" evidence="1">
    <location>
        <begin position="6"/>
        <end position="24"/>
    </location>
</feature>
<dbReference type="Proteomes" id="UP000676456">
    <property type="component" value="Unassembled WGS sequence"/>
</dbReference>
<gene>
    <name evidence="2" type="ORF">KHA91_19065</name>
</gene>
<dbReference type="RefSeq" id="WP_213099866.1">
    <property type="nucleotide sequence ID" value="NZ_JAGYPH010000005.1"/>
</dbReference>